<keyword evidence="3" id="KW-1185">Reference proteome</keyword>
<feature type="signal peptide" evidence="1">
    <location>
        <begin position="1"/>
        <end position="24"/>
    </location>
</feature>
<feature type="non-terminal residue" evidence="2">
    <location>
        <position position="72"/>
    </location>
</feature>
<dbReference type="Proteomes" id="UP001154078">
    <property type="component" value="Chromosome 1"/>
</dbReference>
<name>A0A9P0AUC1_BRAAE</name>
<proteinExistence type="predicted"/>
<reference evidence="2" key="1">
    <citation type="submission" date="2021-12" db="EMBL/GenBank/DDBJ databases">
        <authorList>
            <person name="King R."/>
        </authorList>
    </citation>
    <scope>NUCLEOTIDE SEQUENCE</scope>
</reference>
<dbReference type="EMBL" id="OV121132">
    <property type="protein sequence ID" value="CAH0547487.1"/>
    <property type="molecule type" value="Genomic_DNA"/>
</dbReference>
<dbReference type="OrthoDB" id="8178576at2759"/>
<protein>
    <recommendedName>
        <fullName evidence="4">Secreted protein</fullName>
    </recommendedName>
</protein>
<accession>A0A9P0AUC1</accession>
<evidence type="ECO:0000313" key="3">
    <source>
        <dbReference type="Proteomes" id="UP001154078"/>
    </source>
</evidence>
<keyword evidence="1" id="KW-0732">Signal</keyword>
<feature type="chain" id="PRO_5040266716" description="Secreted protein" evidence="1">
    <location>
        <begin position="25"/>
        <end position="72"/>
    </location>
</feature>
<gene>
    <name evidence="2" type="ORF">MELIAE_LOCUS1471</name>
</gene>
<sequence>MGIFNQMIFVNLVFALFLLKLATCRPGVPFEWPNNNGDEDRCIQDDVSTQFVYCTDSRRINPVPRYPITTVE</sequence>
<dbReference type="AlphaFoldDB" id="A0A9P0AUC1"/>
<organism evidence="2 3">
    <name type="scientific">Brassicogethes aeneus</name>
    <name type="common">Rape pollen beetle</name>
    <name type="synonym">Meligethes aeneus</name>
    <dbReference type="NCBI Taxonomy" id="1431903"/>
    <lineage>
        <taxon>Eukaryota</taxon>
        <taxon>Metazoa</taxon>
        <taxon>Ecdysozoa</taxon>
        <taxon>Arthropoda</taxon>
        <taxon>Hexapoda</taxon>
        <taxon>Insecta</taxon>
        <taxon>Pterygota</taxon>
        <taxon>Neoptera</taxon>
        <taxon>Endopterygota</taxon>
        <taxon>Coleoptera</taxon>
        <taxon>Polyphaga</taxon>
        <taxon>Cucujiformia</taxon>
        <taxon>Nitidulidae</taxon>
        <taxon>Meligethinae</taxon>
        <taxon>Brassicogethes</taxon>
    </lineage>
</organism>
<evidence type="ECO:0000313" key="2">
    <source>
        <dbReference type="EMBL" id="CAH0547487.1"/>
    </source>
</evidence>
<evidence type="ECO:0000256" key="1">
    <source>
        <dbReference type="SAM" id="SignalP"/>
    </source>
</evidence>
<evidence type="ECO:0008006" key="4">
    <source>
        <dbReference type="Google" id="ProtNLM"/>
    </source>
</evidence>